<dbReference type="KEGG" id="cbot:ATE48_16545"/>
<dbReference type="OrthoDB" id="6194521at2"/>
<dbReference type="InParanoid" id="A0A1B1ALF7"/>
<reference evidence="2 3" key="1">
    <citation type="submission" date="2015-11" db="EMBL/GenBank/DDBJ databases">
        <title>Whole-Genome Sequence of Candidatus Oderbacter manganicum from the National Park Lower Oder Valley, Germany.</title>
        <authorList>
            <person name="Braun B."/>
            <person name="Liere K."/>
            <person name="Szewzyk U."/>
        </authorList>
    </citation>
    <scope>NUCLEOTIDE SEQUENCE [LARGE SCALE GENOMIC DNA]</scope>
    <source>
        <strain evidence="2 3">OTSz_A_272</strain>
    </source>
</reference>
<evidence type="ECO:0000313" key="2">
    <source>
        <dbReference type="EMBL" id="ANP47406.1"/>
    </source>
</evidence>
<dbReference type="RefSeq" id="WP_066773477.1">
    <property type="nucleotide sequence ID" value="NZ_CP013244.1"/>
</dbReference>
<dbReference type="FunCoup" id="A0A1B1ALF7">
    <property type="interactions" value="266"/>
</dbReference>
<gene>
    <name evidence="2" type="ORF">ATE48_16545</name>
</gene>
<dbReference type="EMBL" id="CP013244">
    <property type="protein sequence ID" value="ANP47406.1"/>
    <property type="molecule type" value="Genomic_DNA"/>
</dbReference>
<evidence type="ECO:0000313" key="3">
    <source>
        <dbReference type="Proteomes" id="UP000092498"/>
    </source>
</evidence>
<dbReference type="AlphaFoldDB" id="A0A1B1ALF7"/>
<feature type="domain" description="Macro" evidence="1">
    <location>
        <begin position="1"/>
        <end position="173"/>
    </location>
</feature>
<dbReference type="PANTHER" id="PTHR11106">
    <property type="entry name" value="GANGLIOSIDE INDUCED DIFFERENTIATION ASSOCIATED PROTEIN 2-RELATED"/>
    <property type="match status" value="1"/>
</dbReference>
<dbReference type="SMART" id="SM00506">
    <property type="entry name" value="A1pp"/>
    <property type="match status" value="1"/>
</dbReference>
<accession>A0A1B1ALF7</accession>
<dbReference type="Pfam" id="PF01661">
    <property type="entry name" value="Macro"/>
    <property type="match status" value="1"/>
</dbReference>
<keyword evidence="3" id="KW-1185">Reference proteome</keyword>
<sequence length="174" mass="18385">MSAPFEIMVGRIETLALDAVVNAANRQLAPGSGVDGALRQAAGPRLTEATKRIPPILTGEAVITPGFDAPMKFIIHTAAPIWSDEGPQGAKVAGLAKCYMSSIKMAASRGFESIAFPCLGTGVYAWPRGFACGIAIAACEQALEQAPKLKRIVFCCFTEDDAKIYRDGLGGRLR</sequence>
<name>A0A1B1ALF7_9PROT</name>
<dbReference type="STRING" id="1759059.ATE48_16545"/>
<dbReference type="InterPro" id="IPR043472">
    <property type="entry name" value="Macro_dom-like"/>
</dbReference>
<evidence type="ECO:0000259" key="1">
    <source>
        <dbReference type="PROSITE" id="PS51154"/>
    </source>
</evidence>
<dbReference type="InterPro" id="IPR002589">
    <property type="entry name" value="Macro_dom"/>
</dbReference>
<protein>
    <recommendedName>
        <fullName evidence="1">Macro domain-containing protein</fullName>
    </recommendedName>
</protein>
<dbReference type="PROSITE" id="PS51154">
    <property type="entry name" value="MACRO"/>
    <property type="match status" value="1"/>
</dbReference>
<organism evidence="2 3">
    <name type="scientific">Candidatus Viadribacter manganicus</name>
    <dbReference type="NCBI Taxonomy" id="1759059"/>
    <lineage>
        <taxon>Bacteria</taxon>
        <taxon>Pseudomonadati</taxon>
        <taxon>Pseudomonadota</taxon>
        <taxon>Alphaproteobacteria</taxon>
        <taxon>Hyphomonadales</taxon>
        <taxon>Hyphomonadaceae</taxon>
        <taxon>Candidatus Viadribacter</taxon>
    </lineage>
</organism>
<proteinExistence type="predicted"/>
<dbReference type="Gene3D" id="3.40.220.10">
    <property type="entry name" value="Leucine Aminopeptidase, subunit E, domain 1"/>
    <property type="match status" value="1"/>
</dbReference>
<dbReference type="SUPFAM" id="SSF52949">
    <property type="entry name" value="Macro domain-like"/>
    <property type="match status" value="1"/>
</dbReference>
<dbReference type="PANTHER" id="PTHR11106:SF27">
    <property type="entry name" value="MACRO DOMAIN-CONTAINING PROTEIN"/>
    <property type="match status" value="1"/>
</dbReference>
<dbReference type="Proteomes" id="UP000092498">
    <property type="component" value="Chromosome"/>
</dbReference>